<evidence type="ECO:0000256" key="6">
    <source>
        <dbReference type="ARBA" id="ARBA00022801"/>
    </source>
</evidence>
<dbReference type="InterPro" id="IPR046346">
    <property type="entry name" value="Aminoacid_DH-like_N_sf"/>
</dbReference>
<keyword evidence="4 12" id="KW-0028">Amino-acid biosynthesis</keyword>
<keyword evidence="5 12" id="KW-0658">Purine biosynthesis</keyword>
<comment type="similarity">
    <text evidence="12">Belongs to the tetrahydrofolate dehydrogenase/cyclohydrolase family.</text>
</comment>
<evidence type="ECO:0000256" key="1">
    <source>
        <dbReference type="ARBA" id="ARBA00004777"/>
    </source>
</evidence>
<evidence type="ECO:0000256" key="5">
    <source>
        <dbReference type="ARBA" id="ARBA00022755"/>
    </source>
</evidence>
<dbReference type="GO" id="GO:0000105">
    <property type="term" value="P:L-histidine biosynthetic process"/>
    <property type="evidence" value="ECO:0007669"/>
    <property type="project" value="UniProtKB-KW"/>
</dbReference>
<evidence type="ECO:0000259" key="14">
    <source>
        <dbReference type="Pfam" id="PF02882"/>
    </source>
</evidence>
<protein>
    <recommendedName>
        <fullName evidence="12">Bifunctional protein FolD</fullName>
    </recommendedName>
    <domain>
        <recommendedName>
            <fullName evidence="12">Methylenetetrahydrofolate dehydrogenase</fullName>
            <ecNumber evidence="12">1.5.1.5</ecNumber>
        </recommendedName>
    </domain>
    <domain>
        <recommendedName>
            <fullName evidence="12">Methenyltetrahydrofolate cyclohydrolase</fullName>
            <ecNumber evidence="12">3.5.4.9</ecNumber>
        </recommendedName>
    </domain>
</protein>
<dbReference type="InterPro" id="IPR020631">
    <property type="entry name" value="THF_DH/CycHdrlase_NAD-bd_dom"/>
</dbReference>
<dbReference type="InterPro" id="IPR020630">
    <property type="entry name" value="THF_DH/CycHdrlase_cat_dom"/>
</dbReference>
<evidence type="ECO:0000256" key="9">
    <source>
        <dbReference type="ARBA" id="ARBA00023102"/>
    </source>
</evidence>
<dbReference type="OrthoDB" id="9803580at2"/>
<dbReference type="GO" id="GO:0004488">
    <property type="term" value="F:methylenetetrahydrofolate dehydrogenase (NADP+) activity"/>
    <property type="evidence" value="ECO:0007669"/>
    <property type="project" value="UniProtKB-UniRule"/>
</dbReference>
<dbReference type="AlphaFoldDB" id="A0A1A9HVP3"/>
<dbReference type="Proteomes" id="UP000078162">
    <property type="component" value="Chromosome"/>
</dbReference>
<evidence type="ECO:0000256" key="8">
    <source>
        <dbReference type="ARBA" id="ARBA00023002"/>
    </source>
</evidence>
<comment type="pathway">
    <text evidence="1 12">One-carbon metabolism; tetrahydrofolate interconversion.</text>
</comment>
<feature type="domain" description="Tetrahydrofolate dehydrogenase/cyclohydrolase catalytic" evidence="13">
    <location>
        <begin position="3"/>
        <end position="114"/>
    </location>
</feature>
<keyword evidence="6 12" id="KW-0378">Hydrolase</keyword>
<evidence type="ECO:0000256" key="2">
    <source>
        <dbReference type="ARBA" id="ARBA00011738"/>
    </source>
</evidence>
<gene>
    <name evidence="12" type="primary">folD</name>
    <name evidence="15" type="ORF">Cs308_0910</name>
</gene>
<evidence type="ECO:0000256" key="11">
    <source>
        <dbReference type="ARBA" id="ARBA00023268"/>
    </source>
</evidence>
<evidence type="ECO:0000256" key="4">
    <source>
        <dbReference type="ARBA" id="ARBA00022605"/>
    </source>
</evidence>
<comment type="catalytic activity">
    <reaction evidence="12">
        <text>(6R)-5,10-methenyltetrahydrofolate + H2O = (6R)-10-formyltetrahydrofolate + H(+)</text>
        <dbReference type="Rhea" id="RHEA:23700"/>
        <dbReference type="ChEBI" id="CHEBI:15377"/>
        <dbReference type="ChEBI" id="CHEBI:15378"/>
        <dbReference type="ChEBI" id="CHEBI:57455"/>
        <dbReference type="ChEBI" id="CHEBI:195366"/>
        <dbReference type="EC" id="3.5.4.9"/>
    </reaction>
</comment>
<dbReference type="NCBIfam" id="NF010778">
    <property type="entry name" value="PRK14181.1"/>
    <property type="match status" value="1"/>
</dbReference>
<feature type="binding site" evidence="12">
    <location>
        <position position="230"/>
    </location>
    <ligand>
        <name>NADP(+)</name>
        <dbReference type="ChEBI" id="CHEBI:58349"/>
    </ligand>
</feature>
<dbReference type="CDD" id="cd01080">
    <property type="entry name" value="NAD_bind_m-THF_DH_Cyclohyd"/>
    <property type="match status" value="1"/>
</dbReference>
<dbReference type="KEGG" id="csaz:Cs308_0910"/>
<dbReference type="HAMAP" id="MF_01576">
    <property type="entry name" value="THF_DHG_CYH"/>
    <property type="match status" value="1"/>
</dbReference>
<dbReference type="InterPro" id="IPR000672">
    <property type="entry name" value="THF_DH/CycHdrlase"/>
</dbReference>
<reference evidence="15 16" key="1">
    <citation type="submission" date="2016-03" db="EMBL/GenBank/DDBJ databases">
        <title>Culture-independent genomics supports pathogen discovery for uncultivable bacteria within the genus Chlamydia.</title>
        <authorList>
            <person name="Taylor-Brown A."/>
            <person name="Bachmann N.L."/>
            <person name="Borel N."/>
            <person name="Polkinghorne A."/>
        </authorList>
    </citation>
    <scope>NUCLEOTIDE SEQUENCE [LARGE SCALE GENOMIC DNA]</scope>
    <source>
        <strain evidence="15 16">2742-308</strain>
    </source>
</reference>
<organism evidence="15 16">
    <name type="scientific">Candidatus Chlamydia sanziniae</name>
    <dbReference type="NCBI Taxonomy" id="1806891"/>
    <lineage>
        <taxon>Bacteria</taxon>
        <taxon>Pseudomonadati</taxon>
        <taxon>Chlamydiota</taxon>
        <taxon>Chlamydiia</taxon>
        <taxon>Chlamydiales</taxon>
        <taxon>Chlamydiaceae</taxon>
        <taxon>Chlamydia/Chlamydophila group</taxon>
        <taxon>Chlamydia</taxon>
    </lineage>
</organism>
<dbReference type="InterPro" id="IPR020867">
    <property type="entry name" value="THF_DH/CycHdrlase_CS"/>
</dbReference>
<evidence type="ECO:0000313" key="16">
    <source>
        <dbReference type="Proteomes" id="UP000078162"/>
    </source>
</evidence>
<proteinExistence type="inferred from homology"/>
<keyword evidence="11 12" id="KW-0511">Multifunctional enzyme</keyword>
<dbReference type="PATRIC" id="fig|1806891.3.peg.902"/>
<dbReference type="SUPFAM" id="SSF51735">
    <property type="entry name" value="NAD(P)-binding Rossmann-fold domains"/>
    <property type="match status" value="1"/>
</dbReference>
<accession>A0A1A9HVP3</accession>
<evidence type="ECO:0000256" key="12">
    <source>
        <dbReference type="HAMAP-Rule" id="MF_01576"/>
    </source>
</evidence>
<dbReference type="GO" id="GO:0005829">
    <property type="term" value="C:cytosol"/>
    <property type="evidence" value="ECO:0007669"/>
    <property type="project" value="TreeGrafter"/>
</dbReference>
<keyword evidence="3 12" id="KW-0554">One-carbon metabolism</keyword>
<keyword evidence="9 12" id="KW-0368">Histidine biosynthesis</keyword>
<dbReference type="PROSITE" id="PS00766">
    <property type="entry name" value="THF_DHG_CYH_1"/>
    <property type="match status" value="1"/>
</dbReference>
<comment type="function">
    <text evidence="12">Catalyzes the oxidation of 5,10-methylenetetrahydrofolate to 5,10-methenyltetrahydrofolate and then the hydrolysis of 5,10-methenyltetrahydrofolate to 10-formyltetrahydrofolate.</text>
</comment>
<dbReference type="InterPro" id="IPR036291">
    <property type="entry name" value="NAD(P)-bd_dom_sf"/>
</dbReference>
<dbReference type="Pfam" id="PF02882">
    <property type="entry name" value="THF_DHG_CYH_C"/>
    <property type="match status" value="1"/>
</dbReference>
<dbReference type="PANTHER" id="PTHR48099:SF5">
    <property type="entry name" value="C-1-TETRAHYDROFOLATE SYNTHASE, CYTOPLASMIC"/>
    <property type="match status" value="1"/>
</dbReference>
<dbReference type="EC" id="3.5.4.9" evidence="12"/>
<feature type="binding site" evidence="12">
    <location>
        <begin position="160"/>
        <end position="162"/>
    </location>
    <ligand>
        <name>NADP(+)</name>
        <dbReference type="ChEBI" id="CHEBI:58349"/>
    </ligand>
</feature>
<dbReference type="GO" id="GO:0035999">
    <property type="term" value="P:tetrahydrofolate interconversion"/>
    <property type="evidence" value="ECO:0007669"/>
    <property type="project" value="UniProtKB-UniRule"/>
</dbReference>
<name>A0A1A9HVP3_9CHLA</name>
<dbReference type="GO" id="GO:0009086">
    <property type="term" value="P:methionine biosynthetic process"/>
    <property type="evidence" value="ECO:0007669"/>
    <property type="project" value="UniProtKB-KW"/>
</dbReference>
<dbReference type="GO" id="GO:0004477">
    <property type="term" value="F:methenyltetrahydrofolate cyclohydrolase activity"/>
    <property type="evidence" value="ECO:0007669"/>
    <property type="project" value="UniProtKB-UniRule"/>
</dbReference>
<dbReference type="Gene3D" id="3.40.50.720">
    <property type="entry name" value="NAD(P)-binding Rossmann-like Domain"/>
    <property type="match status" value="1"/>
</dbReference>
<dbReference type="Gene3D" id="3.40.50.10860">
    <property type="entry name" value="Leucine Dehydrogenase, chain A, domain 1"/>
    <property type="match status" value="1"/>
</dbReference>
<keyword evidence="16" id="KW-1185">Reference proteome</keyword>
<evidence type="ECO:0000256" key="3">
    <source>
        <dbReference type="ARBA" id="ARBA00022563"/>
    </source>
</evidence>
<dbReference type="RefSeq" id="WP_066483039.1">
    <property type="nucleotide sequence ID" value="NZ_CP014639.1"/>
</dbReference>
<keyword evidence="10 12" id="KW-0486">Methionine biosynthesis</keyword>
<dbReference type="EMBL" id="CP014639">
    <property type="protein sequence ID" value="ANH79080.1"/>
    <property type="molecule type" value="Genomic_DNA"/>
</dbReference>
<comment type="catalytic activity">
    <reaction evidence="12">
        <text>(6R)-5,10-methylene-5,6,7,8-tetrahydrofolate + NADP(+) = (6R)-5,10-methenyltetrahydrofolate + NADPH</text>
        <dbReference type="Rhea" id="RHEA:22812"/>
        <dbReference type="ChEBI" id="CHEBI:15636"/>
        <dbReference type="ChEBI" id="CHEBI:57455"/>
        <dbReference type="ChEBI" id="CHEBI:57783"/>
        <dbReference type="ChEBI" id="CHEBI:58349"/>
        <dbReference type="EC" id="1.5.1.5"/>
    </reaction>
</comment>
<sequence>MLLKGLRLAEKILLKLKEEIAEVSTPPGLAVILIGNDSASEVYVNMKIKKATEIGMVSKVHKLPSDSPLSSILKLITRLNEDPSIHGILVQLPLPKHLNNEKITETIDPNKDVDGLHPLNMGKLLLGSSERIAPCTPVGIIELLNHYEIPLTGRHVAIVGRSNIVGKPLAALMMQKHPSTNATITLLHSQSQNLTEILKTANIIVAAVGVPLFIKETMVAPQAVIIDVGTTRVSANNPCGYTLLGDVDFNNVVTKCAAISPVPGGVGPMTIAMLMRNTWESYRKLVS</sequence>
<evidence type="ECO:0000256" key="7">
    <source>
        <dbReference type="ARBA" id="ARBA00022857"/>
    </source>
</evidence>
<dbReference type="STRING" id="1806891.Cs308_0910"/>
<dbReference type="EC" id="1.5.1.5" evidence="12"/>
<dbReference type="SUPFAM" id="SSF53223">
    <property type="entry name" value="Aminoacid dehydrogenase-like, N-terminal domain"/>
    <property type="match status" value="1"/>
</dbReference>
<dbReference type="GO" id="GO:0006164">
    <property type="term" value="P:purine nucleotide biosynthetic process"/>
    <property type="evidence" value="ECO:0007669"/>
    <property type="project" value="UniProtKB-KW"/>
</dbReference>
<evidence type="ECO:0000259" key="13">
    <source>
        <dbReference type="Pfam" id="PF00763"/>
    </source>
</evidence>
<comment type="subunit">
    <text evidence="2 12">Homodimer.</text>
</comment>
<feature type="domain" description="Tetrahydrofolate dehydrogenase/cyclohydrolase NAD(P)-binding" evidence="14">
    <location>
        <begin position="134"/>
        <end position="284"/>
    </location>
</feature>
<dbReference type="FunFam" id="3.40.50.10860:FF:000005">
    <property type="entry name" value="C-1-tetrahydrofolate synthase, cytoplasmic, putative"/>
    <property type="match status" value="1"/>
</dbReference>
<dbReference type="PROSITE" id="PS00767">
    <property type="entry name" value="THF_DHG_CYH_2"/>
    <property type="match status" value="1"/>
</dbReference>
<dbReference type="UniPathway" id="UPA00193"/>
<dbReference type="FunFam" id="3.40.50.720:FF:000189">
    <property type="entry name" value="Bifunctional protein FolD"/>
    <property type="match status" value="1"/>
</dbReference>
<keyword evidence="7 12" id="KW-0521">NADP</keyword>
<evidence type="ECO:0000313" key="15">
    <source>
        <dbReference type="EMBL" id="ANH79080.1"/>
    </source>
</evidence>
<evidence type="ECO:0000256" key="10">
    <source>
        <dbReference type="ARBA" id="ARBA00023167"/>
    </source>
</evidence>
<dbReference type="PANTHER" id="PTHR48099">
    <property type="entry name" value="C-1-TETRAHYDROFOLATE SYNTHASE, CYTOPLASMIC-RELATED"/>
    <property type="match status" value="1"/>
</dbReference>
<keyword evidence="8 12" id="KW-0560">Oxidoreductase</keyword>
<dbReference type="Pfam" id="PF00763">
    <property type="entry name" value="THF_DHG_CYH"/>
    <property type="match status" value="1"/>
</dbReference>
<comment type="caution">
    <text evidence="12">Lacks conserved residue(s) required for the propagation of feature annotation.</text>
</comment>
<dbReference type="PRINTS" id="PR00085">
    <property type="entry name" value="THFDHDRGNASE"/>
</dbReference>